<evidence type="ECO:0000256" key="1">
    <source>
        <dbReference type="SAM" id="Phobius"/>
    </source>
</evidence>
<dbReference type="RefSeq" id="WP_037440113.1">
    <property type="nucleotide sequence ID" value="NZ_JNFF01000046.1"/>
</dbReference>
<keyword evidence="1" id="KW-1133">Transmembrane helix</keyword>
<comment type="caution">
    <text evidence="2">The sequence shown here is derived from an EMBL/GenBank/DDBJ whole genome shotgun (WGS) entry which is preliminary data.</text>
</comment>
<dbReference type="eggNOG" id="COG3182">
    <property type="taxonomic scope" value="Bacteria"/>
</dbReference>
<dbReference type="PANTHER" id="PTHR34219">
    <property type="entry name" value="IRON-REGULATED INNER MEMBRANE PROTEIN-RELATED"/>
    <property type="match status" value="1"/>
</dbReference>
<sequence length="545" mass="62324">MNIRKYNIYFHTHTISGIIICALLYVIFFAGSYSFFKKEISAWQSNTSYSAHENQPVVYNKLLDSLNQKHNLTGRDISLYFQQHTFDSYVDMSASKDSTLVPKKKHAEEVGKGRGRGRGRGGDGAYFKYNFINGNSSTYQQSYDMGEFLYRLHFLAQLNSVPVRLGTPFGYLLAGVVSFIFLFALITGLMLHWDKIVSNFFIFRPWSKVKTVWTDAHTALGVIGFPYQFIYAITGIILIFNVVIITPFSTIFYGGKADKLYQDLGYSDSREYNYSYHALNKKVDVNSYVDRTKKLWKDPFIQNVSIKNYGDTSMHIIIEGTANKKESFAGTGKIIYKVENDQIVFHKSPLTDVTYVDKVRSLIYRLHFGDYGGYALKIIYFVLGIMGCVVIISGILVWLVARDKNNIPAYKRKFNFWLANIFLAGCLAMFPVTALTLVAVKVNGAADQDFIYHFYFYSWLILGMYYVIRKDLNRTNRETILLGSIFSLCIPIANGICTGNWIWNTYASGAVDILFIDVFSIALAMIGFISFYKIRQRQKKQAETT</sequence>
<keyword evidence="1" id="KW-0812">Transmembrane</keyword>
<dbReference type="PANTHER" id="PTHR34219:SF3">
    <property type="entry name" value="BLL7967 PROTEIN"/>
    <property type="match status" value="1"/>
</dbReference>
<feature type="transmembrane region" description="Helical" evidence="1">
    <location>
        <begin position="12"/>
        <end position="36"/>
    </location>
</feature>
<evidence type="ECO:0000313" key="3">
    <source>
        <dbReference type="Proteomes" id="UP000028007"/>
    </source>
</evidence>
<feature type="transmembrane region" description="Helical" evidence="1">
    <location>
        <begin position="414"/>
        <end position="438"/>
    </location>
</feature>
<proteinExistence type="predicted"/>
<dbReference type="Pfam" id="PF03929">
    <property type="entry name" value="PepSY_TM"/>
    <property type="match status" value="1"/>
</dbReference>
<dbReference type="EMBL" id="JNFF01000046">
    <property type="protein sequence ID" value="KEQ30310.1"/>
    <property type="molecule type" value="Genomic_DNA"/>
</dbReference>
<keyword evidence="1" id="KW-0472">Membrane</keyword>
<dbReference type="AlphaFoldDB" id="A0A081PHY7"/>
<reference evidence="2 3" key="1">
    <citation type="journal article" date="1992" name="Int. J. Syst. Bacteriol.">
        <title>Sphingobacterium antarcticus sp. nov. a Psychrotrophic Bacterium from the Soils of Schirmacher Oasis, Antarctica.</title>
        <authorList>
            <person name="Shivaji S."/>
            <person name="Ray M.K."/>
            <person name="Rao N.S."/>
            <person name="Saiserr L."/>
            <person name="Jagannadham M.V."/>
            <person name="Kumar G.S."/>
            <person name="Reddy G."/>
            <person name="Bhargava P.M."/>
        </authorList>
    </citation>
    <scope>NUCLEOTIDE SEQUENCE [LARGE SCALE GENOMIC DNA]</scope>
    <source>
        <strain evidence="2 3">4BY</strain>
    </source>
</reference>
<protein>
    <submittedName>
        <fullName evidence="2">Peptidase</fullName>
    </submittedName>
</protein>
<feature type="transmembrane region" description="Helical" evidence="1">
    <location>
        <begin position="480"/>
        <end position="503"/>
    </location>
</feature>
<feature type="transmembrane region" description="Helical" evidence="1">
    <location>
        <begin position="229"/>
        <end position="253"/>
    </location>
</feature>
<dbReference type="InterPro" id="IPR005625">
    <property type="entry name" value="PepSY-ass_TM"/>
</dbReference>
<feature type="transmembrane region" description="Helical" evidence="1">
    <location>
        <begin position="169"/>
        <end position="191"/>
    </location>
</feature>
<keyword evidence="3" id="KW-1185">Reference proteome</keyword>
<accession>A0A081PHY7</accession>
<gene>
    <name evidence="2" type="ORF">N180_10170</name>
</gene>
<organism evidence="2 3">
    <name type="scientific">Pedobacter antarcticus 4BY</name>
    <dbReference type="NCBI Taxonomy" id="1358423"/>
    <lineage>
        <taxon>Bacteria</taxon>
        <taxon>Pseudomonadati</taxon>
        <taxon>Bacteroidota</taxon>
        <taxon>Sphingobacteriia</taxon>
        <taxon>Sphingobacteriales</taxon>
        <taxon>Sphingobacteriaceae</taxon>
        <taxon>Pedobacter</taxon>
    </lineage>
</organism>
<feature type="transmembrane region" description="Helical" evidence="1">
    <location>
        <begin position="509"/>
        <end position="532"/>
    </location>
</feature>
<feature type="transmembrane region" description="Helical" evidence="1">
    <location>
        <begin position="378"/>
        <end position="402"/>
    </location>
</feature>
<dbReference type="Proteomes" id="UP000028007">
    <property type="component" value="Unassembled WGS sequence"/>
</dbReference>
<dbReference type="OrthoDB" id="6307929at2"/>
<feature type="transmembrane region" description="Helical" evidence="1">
    <location>
        <begin position="450"/>
        <end position="468"/>
    </location>
</feature>
<name>A0A081PHY7_9SPHI</name>
<evidence type="ECO:0000313" key="2">
    <source>
        <dbReference type="EMBL" id="KEQ30310.1"/>
    </source>
</evidence>